<feature type="domain" description="Heterokaryon incompatibility" evidence="1">
    <location>
        <begin position="205"/>
        <end position="256"/>
    </location>
</feature>
<reference evidence="2 3" key="1">
    <citation type="journal article" date="2016" name="Genome Announc.">
        <title>Genome Sequence of Madurella mycetomatis mm55, Isolated from a Human Mycetoma Case in Sudan.</title>
        <authorList>
            <person name="Smit S."/>
            <person name="Derks M.F."/>
            <person name="Bervoets S."/>
            <person name="Fahal A."/>
            <person name="van Leeuwen W."/>
            <person name="van Belkum A."/>
            <person name="van de Sande W.W."/>
        </authorList>
    </citation>
    <scope>NUCLEOTIDE SEQUENCE [LARGE SCALE GENOMIC DNA]</scope>
    <source>
        <strain evidence="3">mm55</strain>
    </source>
</reference>
<dbReference type="Pfam" id="PF06985">
    <property type="entry name" value="HET"/>
    <property type="match status" value="1"/>
</dbReference>
<name>A0A175VU85_9PEZI</name>
<dbReference type="PANTHER" id="PTHR33112:SF16">
    <property type="entry name" value="HETEROKARYON INCOMPATIBILITY DOMAIN-CONTAINING PROTEIN"/>
    <property type="match status" value="1"/>
</dbReference>
<dbReference type="InterPro" id="IPR010730">
    <property type="entry name" value="HET"/>
</dbReference>
<comment type="caution">
    <text evidence="2">The sequence shown here is derived from an EMBL/GenBank/DDBJ whole genome shotgun (WGS) entry which is preliminary data.</text>
</comment>
<dbReference type="AlphaFoldDB" id="A0A175VU85"/>
<dbReference type="STRING" id="100816.A0A175VU85"/>
<proteinExistence type="predicted"/>
<keyword evidence="3" id="KW-1185">Reference proteome</keyword>
<protein>
    <recommendedName>
        <fullName evidence="1">Heterokaryon incompatibility domain-containing protein</fullName>
    </recommendedName>
</protein>
<organism evidence="2 3">
    <name type="scientific">Madurella mycetomatis</name>
    <dbReference type="NCBI Taxonomy" id="100816"/>
    <lineage>
        <taxon>Eukaryota</taxon>
        <taxon>Fungi</taxon>
        <taxon>Dikarya</taxon>
        <taxon>Ascomycota</taxon>
        <taxon>Pezizomycotina</taxon>
        <taxon>Sordariomycetes</taxon>
        <taxon>Sordariomycetidae</taxon>
        <taxon>Sordariales</taxon>
        <taxon>Sordariales incertae sedis</taxon>
        <taxon>Madurella</taxon>
    </lineage>
</organism>
<evidence type="ECO:0000313" key="2">
    <source>
        <dbReference type="EMBL" id="KXX74805.1"/>
    </source>
</evidence>
<dbReference type="PANTHER" id="PTHR33112">
    <property type="entry name" value="DOMAIN PROTEIN, PUTATIVE-RELATED"/>
    <property type="match status" value="1"/>
</dbReference>
<dbReference type="VEuPathDB" id="FungiDB:MMYC01_208654"/>
<evidence type="ECO:0000313" key="3">
    <source>
        <dbReference type="Proteomes" id="UP000078237"/>
    </source>
</evidence>
<gene>
    <name evidence="2" type="ORF">MMYC01_208654</name>
</gene>
<dbReference type="EMBL" id="LCTW02000318">
    <property type="protein sequence ID" value="KXX74805.1"/>
    <property type="molecule type" value="Genomic_DNA"/>
</dbReference>
<dbReference type="Proteomes" id="UP000078237">
    <property type="component" value="Unassembled WGS sequence"/>
</dbReference>
<sequence>MVLRAALSNYRDSRGIRRGKGYWRAVEPIGVPGEDGVQTFMCIKHMGSSAPVKETRYNTPIRDHLLPSGPMSMTLIRDTVSALSPKAALIAPTGKVDADLDHIEDGDVVGIEASDGTTPPRLRLFGSMGTDSALFSYIPGRVRELDSSSDTAFRRLQCWIQQCTSTHEKCATPALNPPLPTRVIDVDSLGGSVAVFESNGLMGRYTALSHSWGTSPRLMATKATLEDLKEGITLSSLPKTFQDAIEITRRLGIKYL</sequence>
<dbReference type="OrthoDB" id="5362512at2759"/>
<accession>A0A175VU85</accession>
<evidence type="ECO:0000259" key="1">
    <source>
        <dbReference type="Pfam" id="PF06985"/>
    </source>
</evidence>